<reference evidence="3 4" key="1">
    <citation type="submission" date="2019-03" db="EMBL/GenBank/DDBJ databases">
        <title>Freshwater and sediment microbial communities from various areas in North America, analyzing microbe dynamics in response to fracking.</title>
        <authorList>
            <person name="Lamendella R."/>
        </authorList>
    </citation>
    <scope>NUCLEOTIDE SEQUENCE [LARGE SCALE GENOMIC DNA]</scope>
    <source>
        <strain evidence="3 4">1_TX</strain>
    </source>
</reference>
<feature type="domain" description="Copper resistance protein D" evidence="2">
    <location>
        <begin position="1"/>
        <end position="87"/>
    </location>
</feature>
<sequence length="97" mass="10546">MPALAVQVITGLWLAWLKLPSLTLWFSAQGGPVAQLIQLKLALLALTALVAAHARFRVIPRLSPATLPLMGWHILAVTLLSVLFVVVGLSFRVRWGV</sequence>
<proteinExistence type="predicted"/>
<feature type="transmembrane region" description="Helical" evidence="1">
    <location>
        <begin position="39"/>
        <end position="58"/>
    </location>
</feature>
<evidence type="ECO:0000256" key="1">
    <source>
        <dbReference type="SAM" id="Phobius"/>
    </source>
</evidence>
<comment type="caution">
    <text evidence="3">The sequence shown here is derived from an EMBL/GenBank/DDBJ whole genome shotgun (WGS) entry which is preliminary data.</text>
</comment>
<evidence type="ECO:0000313" key="4">
    <source>
        <dbReference type="Proteomes" id="UP000295150"/>
    </source>
</evidence>
<protein>
    <submittedName>
        <fullName evidence="3">Copper resistance protein D</fullName>
    </submittedName>
</protein>
<gene>
    <name evidence="3" type="ORF">DFO68_101359</name>
</gene>
<feature type="transmembrane region" description="Helical" evidence="1">
    <location>
        <begin position="6"/>
        <end position="27"/>
    </location>
</feature>
<dbReference type="InterPro" id="IPR008457">
    <property type="entry name" value="Cu-R_CopD_dom"/>
</dbReference>
<dbReference type="RefSeq" id="WP_208107329.1">
    <property type="nucleotide sequence ID" value="NZ_SNWH01000001.1"/>
</dbReference>
<dbReference type="GO" id="GO:0016020">
    <property type="term" value="C:membrane"/>
    <property type="evidence" value="ECO:0007669"/>
    <property type="project" value="InterPro"/>
</dbReference>
<dbReference type="Proteomes" id="UP000295150">
    <property type="component" value="Unassembled WGS sequence"/>
</dbReference>
<keyword evidence="1" id="KW-0472">Membrane</keyword>
<evidence type="ECO:0000313" key="3">
    <source>
        <dbReference type="EMBL" id="TDO16826.1"/>
    </source>
</evidence>
<dbReference type="EMBL" id="SNWH01000001">
    <property type="protein sequence ID" value="TDO16826.1"/>
    <property type="molecule type" value="Genomic_DNA"/>
</dbReference>
<accession>A0A4R6I633</accession>
<feature type="transmembrane region" description="Helical" evidence="1">
    <location>
        <begin position="70"/>
        <end position="91"/>
    </location>
</feature>
<organism evidence="3 4">
    <name type="scientific">Halomonas ventosae</name>
    <dbReference type="NCBI Taxonomy" id="229007"/>
    <lineage>
        <taxon>Bacteria</taxon>
        <taxon>Pseudomonadati</taxon>
        <taxon>Pseudomonadota</taxon>
        <taxon>Gammaproteobacteria</taxon>
        <taxon>Oceanospirillales</taxon>
        <taxon>Halomonadaceae</taxon>
        <taxon>Halomonas</taxon>
    </lineage>
</organism>
<keyword evidence="4" id="KW-1185">Reference proteome</keyword>
<keyword evidence="1" id="KW-0812">Transmembrane</keyword>
<keyword evidence="1" id="KW-1133">Transmembrane helix</keyword>
<dbReference type="Pfam" id="PF05425">
    <property type="entry name" value="CopD"/>
    <property type="match status" value="1"/>
</dbReference>
<dbReference type="AlphaFoldDB" id="A0A4R6I633"/>
<name>A0A4R6I633_9GAMM</name>
<evidence type="ECO:0000259" key="2">
    <source>
        <dbReference type="Pfam" id="PF05425"/>
    </source>
</evidence>